<proteinExistence type="predicted"/>
<organism evidence="1 2">
    <name type="scientific">Rangifer tarandus platyrhynchus</name>
    <name type="common">Svalbard reindeer</name>
    <dbReference type="NCBI Taxonomy" id="3082113"/>
    <lineage>
        <taxon>Eukaryota</taxon>
        <taxon>Metazoa</taxon>
        <taxon>Chordata</taxon>
        <taxon>Craniata</taxon>
        <taxon>Vertebrata</taxon>
        <taxon>Euteleostomi</taxon>
        <taxon>Mammalia</taxon>
        <taxon>Eutheria</taxon>
        <taxon>Laurasiatheria</taxon>
        <taxon>Artiodactyla</taxon>
        <taxon>Ruminantia</taxon>
        <taxon>Pecora</taxon>
        <taxon>Cervidae</taxon>
        <taxon>Odocoileinae</taxon>
        <taxon>Rangifer</taxon>
    </lineage>
</organism>
<gene>
    <name evidence="1" type="ORF">MRATA1EN1_LOCUS13958</name>
</gene>
<sequence>MDCHLPGSSLHGILQSGILECVAVPFSRGSSQPRSPVLQVDSLPSELSGKPKNIGMAHLSLLQGIFPTQESTRGLLYFRQTLYQLSYQGRPYCKLDQWFSP</sequence>
<evidence type="ECO:0000313" key="2">
    <source>
        <dbReference type="Proteomes" id="UP001176941"/>
    </source>
</evidence>
<name>A0ABN8YVG6_RANTA</name>
<keyword evidence="2" id="KW-1185">Reference proteome</keyword>
<reference evidence="1" key="1">
    <citation type="submission" date="2023-04" db="EMBL/GenBank/DDBJ databases">
        <authorList>
            <consortium name="ELIXIR-Norway"/>
        </authorList>
    </citation>
    <scope>NUCLEOTIDE SEQUENCE [LARGE SCALE GENOMIC DNA]</scope>
</reference>
<evidence type="ECO:0000313" key="1">
    <source>
        <dbReference type="EMBL" id="CAI9164996.1"/>
    </source>
</evidence>
<accession>A0ABN8YVG6</accession>
<dbReference type="Proteomes" id="UP001176941">
    <property type="component" value="Chromosome 24"/>
</dbReference>
<dbReference type="EMBL" id="OX459960">
    <property type="protein sequence ID" value="CAI9164996.1"/>
    <property type="molecule type" value="Genomic_DNA"/>
</dbReference>
<protein>
    <submittedName>
        <fullName evidence="1">Uncharacterized protein</fullName>
    </submittedName>
</protein>